<dbReference type="Gene3D" id="3.30.40.10">
    <property type="entry name" value="Zinc/RING finger domain, C3HC4 (zinc finger)"/>
    <property type="match status" value="1"/>
</dbReference>
<reference evidence="9" key="1">
    <citation type="submission" date="2021-09" db="EMBL/GenBank/DDBJ databases">
        <authorList>
            <consortium name="AG Swart"/>
            <person name="Singh M."/>
            <person name="Singh A."/>
            <person name="Seah K."/>
            <person name="Emmerich C."/>
        </authorList>
    </citation>
    <scope>NUCLEOTIDE SEQUENCE</scope>
    <source>
        <strain evidence="9">ATCC30299</strain>
    </source>
</reference>
<evidence type="ECO:0000256" key="3">
    <source>
        <dbReference type="ARBA" id="ARBA00022723"/>
    </source>
</evidence>
<dbReference type="InterPro" id="IPR001841">
    <property type="entry name" value="Znf_RING"/>
</dbReference>
<proteinExistence type="predicted"/>
<evidence type="ECO:0000256" key="2">
    <source>
        <dbReference type="ARBA" id="ARBA00022490"/>
    </source>
</evidence>
<dbReference type="InterPro" id="IPR017907">
    <property type="entry name" value="Znf_RING_CS"/>
</dbReference>
<dbReference type="AlphaFoldDB" id="A0AAU9KEV2"/>
<dbReference type="PROSITE" id="PS00518">
    <property type="entry name" value="ZF_RING_1"/>
    <property type="match status" value="1"/>
</dbReference>
<feature type="region of interest" description="Disordered" evidence="7">
    <location>
        <begin position="472"/>
        <end position="501"/>
    </location>
</feature>
<evidence type="ECO:0000313" key="9">
    <source>
        <dbReference type="EMBL" id="CAG9334186.1"/>
    </source>
</evidence>
<dbReference type="EMBL" id="CAJZBQ010000058">
    <property type="protein sequence ID" value="CAG9334186.1"/>
    <property type="molecule type" value="Genomic_DNA"/>
</dbReference>
<comment type="subcellular location">
    <subcellularLocation>
        <location evidence="1">Cytoplasm</location>
    </subcellularLocation>
</comment>
<dbReference type="InterPro" id="IPR013083">
    <property type="entry name" value="Znf_RING/FYVE/PHD"/>
</dbReference>
<dbReference type="PROSITE" id="PS50089">
    <property type="entry name" value="ZF_RING_2"/>
    <property type="match status" value="1"/>
</dbReference>
<dbReference type="PANTHER" id="PTHR12983:SF9">
    <property type="entry name" value="E3 UBIQUITIN-PROTEIN LIGASE RNF10"/>
    <property type="match status" value="1"/>
</dbReference>
<evidence type="ECO:0000256" key="1">
    <source>
        <dbReference type="ARBA" id="ARBA00004496"/>
    </source>
</evidence>
<dbReference type="GO" id="GO:0008270">
    <property type="term" value="F:zinc ion binding"/>
    <property type="evidence" value="ECO:0007669"/>
    <property type="project" value="UniProtKB-KW"/>
</dbReference>
<dbReference type="SUPFAM" id="SSF57850">
    <property type="entry name" value="RING/U-box"/>
    <property type="match status" value="1"/>
</dbReference>
<evidence type="ECO:0000259" key="8">
    <source>
        <dbReference type="PROSITE" id="PS50089"/>
    </source>
</evidence>
<comment type="caution">
    <text evidence="9">The sequence shown here is derived from an EMBL/GenBank/DDBJ whole genome shotgun (WGS) entry which is preliminary data.</text>
</comment>
<feature type="domain" description="RING-type" evidence="8">
    <location>
        <begin position="124"/>
        <end position="167"/>
    </location>
</feature>
<keyword evidence="4 6" id="KW-0863">Zinc-finger</keyword>
<dbReference type="InterPro" id="IPR027370">
    <property type="entry name" value="Znf-RING_euk"/>
</dbReference>
<evidence type="ECO:0000313" key="10">
    <source>
        <dbReference type="Proteomes" id="UP001162131"/>
    </source>
</evidence>
<evidence type="ECO:0000256" key="4">
    <source>
        <dbReference type="ARBA" id="ARBA00022771"/>
    </source>
</evidence>
<dbReference type="GO" id="GO:0045944">
    <property type="term" value="P:positive regulation of transcription by RNA polymerase II"/>
    <property type="evidence" value="ECO:0007669"/>
    <property type="project" value="TreeGrafter"/>
</dbReference>
<dbReference type="GO" id="GO:0000976">
    <property type="term" value="F:transcription cis-regulatory region binding"/>
    <property type="evidence" value="ECO:0007669"/>
    <property type="project" value="TreeGrafter"/>
</dbReference>
<dbReference type="Proteomes" id="UP001162131">
    <property type="component" value="Unassembled WGS sequence"/>
</dbReference>
<protein>
    <recommendedName>
        <fullName evidence="8">RING-type domain-containing protein</fullName>
    </recommendedName>
</protein>
<dbReference type="GO" id="GO:0005737">
    <property type="term" value="C:cytoplasm"/>
    <property type="evidence" value="ECO:0007669"/>
    <property type="project" value="UniProtKB-SubCell"/>
</dbReference>
<evidence type="ECO:0000256" key="7">
    <source>
        <dbReference type="SAM" id="MobiDB-lite"/>
    </source>
</evidence>
<evidence type="ECO:0000256" key="6">
    <source>
        <dbReference type="PROSITE-ProRule" id="PRU00175"/>
    </source>
</evidence>
<keyword evidence="5" id="KW-0862">Zinc</keyword>
<feature type="compositionally biased region" description="Acidic residues" evidence="7">
    <location>
        <begin position="477"/>
        <end position="500"/>
    </location>
</feature>
<keyword evidence="2" id="KW-0963">Cytoplasm</keyword>
<evidence type="ECO:0000256" key="5">
    <source>
        <dbReference type="ARBA" id="ARBA00022833"/>
    </source>
</evidence>
<dbReference type="PANTHER" id="PTHR12983">
    <property type="entry name" value="RING FINGER 10 FAMILY MEMBER"/>
    <property type="match status" value="1"/>
</dbReference>
<dbReference type="Pfam" id="PF13445">
    <property type="entry name" value="zf-RING_UBOX"/>
    <property type="match status" value="1"/>
</dbReference>
<gene>
    <name evidence="9" type="ORF">BSTOLATCC_MIC60806</name>
</gene>
<name>A0AAU9KEV2_9CILI</name>
<dbReference type="SMART" id="SM00184">
    <property type="entry name" value="RING"/>
    <property type="match status" value="1"/>
</dbReference>
<keyword evidence="3" id="KW-0479">Metal-binding</keyword>
<organism evidence="9 10">
    <name type="scientific">Blepharisma stoltei</name>
    <dbReference type="NCBI Taxonomy" id="1481888"/>
    <lineage>
        <taxon>Eukaryota</taxon>
        <taxon>Sar</taxon>
        <taxon>Alveolata</taxon>
        <taxon>Ciliophora</taxon>
        <taxon>Postciliodesmatophora</taxon>
        <taxon>Heterotrichea</taxon>
        <taxon>Heterotrichida</taxon>
        <taxon>Blepharismidae</taxon>
        <taxon>Blepharisma</taxon>
    </lineage>
</organism>
<dbReference type="InterPro" id="IPR039739">
    <property type="entry name" value="MAG2/RNF10"/>
</dbReference>
<sequence>MQDPNYLLRWGGLSKKQRKSSRLSNTAYFGSEIKPKHTNPRPREKKFVKIPDYVHQYNLFKKENSPKPKLAFRSNFTDITLSPLYQFSLLPSAHFSIYHENPNIPIPWDSIRKVTYLTTNEIRCPVCLNEDFIAPKINKCGHIFCWPCVIRFLRASGKDAKKCPICQDAVKGDLLRTAEVKLVKNIKEGDIVKMKLIKREKNKISVFPCDENSESRALCGFFDEKSRISKFSHIKVYFDQLNDLKNQQIQLSKALGNSTEESEVNAINRAQEILIKELGKMNTIKEPKPNTECNCQISYHPIYLYSIPCEKHPQSDYLPSFPSTNIEETKEETEYLYFYQISDSQPYYLHPLDEKILLSQYGTYEAFPNPLRGKVLEIEQLAEVNFPQSLKHIPQGSSIYFIEMNLEEVCSEETLNKFKSEINIRQKNREAAKLREEELQQIIVRRNQANEEANRLLDAYFQNPTIAVPVEKNQIEERDEEEEEIQNFEENSESEEEDFDEPRKITLFDLIRLKKK</sequence>
<accession>A0AAU9KEV2</accession>
<keyword evidence="10" id="KW-1185">Reference proteome</keyword>